<reference evidence="1" key="1">
    <citation type="submission" date="2021-06" db="EMBL/GenBank/DDBJ databases">
        <authorList>
            <person name="Kallberg Y."/>
            <person name="Tangrot J."/>
            <person name="Rosling A."/>
        </authorList>
    </citation>
    <scope>NUCLEOTIDE SEQUENCE</scope>
    <source>
        <strain evidence="1">87-6 pot B 2015</strain>
    </source>
</reference>
<sequence>MADNYTQLGFDEEETEAFNGMTARERRAFNRLRDDNSRIVFVQALVVKEKSWKEKSVCLSKRNIFLLEYFIKTVLAPSSFLNITFSLGPWSKPSWLWSQHGCPNCTYCSCFDCVQK</sequence>
<organism evidence="1 2">
    <name type="scientific">Funneliformis mosseae</name>
    <name type="common">Endomycorrhizal fungus</name>
    <name type="synonym">Glomus mosseae</name>
    <dbReference type="NCBI Taxonomy" id="27381"/>
    <lineage>
        <taxon>Eukaryota</taxon>
        <taxon>Fungi</taxon>
        <taxon>Fungi incertae sedis</taxon>
        <taxon>Mucoromycota</taxon>
        <taxon>Glomeromycotina</taxon>
        <taxon>Glomeromycetes</taxon>
        <taxon>Glomerales</taxon>
        <taxon>Glomeraceae</taxon>
        <taxon>Funneliformis</taxon>
    </lineage>
</organism>
<dbReference type="AlphaFoldDB" id="A0A9N9I674"/>
<comment type="caution">
    <text evidence="1">The sequence shown here is derived from an EMBL/GenBank/DDBJ whole genome shotgun (WGS) entry which is preliminary data.</text>
</comment>
<gene>
    <name evidence="1" type="ORF">FMOSSE_LOCUS15102</name>
</gene>
<evidence type="ECO:0000313" key="1">
    <source>
        <dbReference type="EMBL" id="CAG8722570.1"/>
    </source>
</evidence>
<keyword evidence="2" id="KW-1185">Reference proteome</keyword>
<protein>
    <submittedName>
        <fullName evidence="1">1930_t:CDS:1</fullName>
    </submittedName>
</protein>
<name>A0A9N9I674_FUNMO</name>
<dbReference type="Proteomes" id="UP000789375">
    <property type="component" value="Unassembled WGS sequence"/>
</dbReference>
<dbReference type="EMBL" id="CAJVPP010013949">
    <property type="protein sequence ID" value="CAG8722570.1"/>
    <property type="molecule type" value="Genomic_DNA"/>
</dbReference>
<proteinExistence type="predicted"/>
<evidence type="ECO:0000313" key="2">
    <source>
        <dbReference type="Proteomes" id="UP000789375"/>
    </source>
</evidence>
<accession>A0A9N9I674</accession>